<dbReference type="Proteomes" id="UP000790709">
    <property type="component" value="Unassembled WGS sequence"/>
</dbReference>
<accession>A0ACB8B170</accession>
<protein>
    <submittedName>
        <fullName evidence="1">Uncharacterized protein</fullName>
    </submittedName>
</protein>
<gene>
    <name evidence="1" type="ORF">BV22DRAFT_1133966</name>
</gene>
<evidence type="ECO:0000313" key="1">
    <source>
        <dbReference type="EMBL" id="KAH7919259.1"/>
    </source>
</evidence>
<organism evidence="1 2">
    <name type="scientific">Leucogyrophana mollusca</name>
    <dbReference type="NCBI Taxonomy" id="85980"/>
    <lineage>
        <taxon>Eukaryota</taxon>
        <taxon>Fungi</taxon>
        <taxon>Dikarya</taxon>
        <taxon>Basidiomycota</taxon>
        <taxon>Agaricomycotina</taxon>
        <taxon>Agaricomycetes</taxon>
        <taxon>Agaricomycetidae</taxon>
        <taxon>Boletales</taxon>
        <taxon>Boletales incertae sedis</taxon>
        <taxon>Leucogyrophana</taxon>
    </lineage>
</organism>
<name>A0ACB8B170_9AGAM</name>
<sequence length="154" mass="16677">MINGGFVIAVPPVLHRIFGPGFVTVTCGVQVLASTVFTTIRLDVGLPASDVEAQLRQAVGFTPILLAHSLRMLMVIQFGALEFEMELCEIRIALPVGDSPLDKEVSPFFSVQLPHLTRDAPFTIDGYKLSQNTRAGVSHTPSRIFRHAARPGPG</sequence>
<dbReference type="EMBL" id="MU266677">
    <property type="protein sequence ID" value="KAH7919259.1"/>
    <property type="molecule type" value="Genomic_DNA"/>
</dbReference>
<evidence type="ECO:0000313" key="2">
    <source>
        <dbReference type="Proteomes" id="UP000790709"/>
    </source>
</evidence>
<reference evidence="1" key="1">
    <citation type="journal article" date="2021" name="New Phytol.">
        <title>Evolutionary innovations through gain and loss of genes in the ectomycorrhizal Boletales.</title>
        <authorList>
            <person name="Wu G."/>
            <person name="Miyauchi S."/>
            <person name="Morin E."/>
            <person name="Kuo A."/>
            <person name="Drula E."/>
            <person name="Varga T."/>
            <person name="Kohler A."/>
            <person name="Feng B."/>
            <person name="Cao Y."/>
            <person name="Lipzen A."/>
            <person name="Daum C."/>
            <person name="Hundley H."/>
            <person name="Pangilinan J."/>
            <person name="Johnson J."/>
            <person name="Barry K."/>
            <person name="LaButti K."/>
            <person name="Ng V."/>
            <person name="Ahrendt S."/>
            <person name="Min B."/>
            <person name="Choi I.G."/>
            <person name="Park H."/>
            <person name="Plett J.M."/>
            <person name="Magnuson J."/>
            <person name="Spatafora J.W."/>
            <person name="Nagy L.G."/>
            <person name="Henrissat B."/>
            <person name="Grigoriev I.V."/>
            <person name="Yang Z.L."/>
            <person name="Xu J."/>
            <person name="Martin F.M."/>
        </authorList>
    </citation>
    <scope>NUCLEOTIDE SEQUENCE</scope>
    <source>
        <strain evidence="1">KUC20120723A-06</strain>
    </source>
</reference>
<keyword evidence="2" id="KW-1185">Reference proteome</keyword>
<comment type="caution">
    <text evidence="1">The sequence shown here is derived from an EMBL/GenBank/DDBJ whole genome shotgun (WGS) entry which is preliminary data.</text>
</comment>
<proteinExistence type="predicted"/>